<evidence type="ECO:0000259" key="2">
    <source>
        <dbReference type="Pfam" id="PF07707"/>
    </source>
</evidence>
<feature type="compositionally biased region" description="Low complexity" evidence="1">
    <location>
        <begin position="353"/>
        <end position="362"/>
    </location>
</feature>
<dbReference type="KEGG" id="mng:MNEG_0952"/>
<dbReference type="OrthoDB" id="549425at2759"/>
<dbReference type="GeneID" id="25727070"/>
<dbReference type="AlphaFoldDB" id="A0A0D2N3R8"/>
<gene>
    <name evidence="3" type="ORF">MNEG_0952</name>
</gene>
<proteinExistence type="predicted"/>
<sequence length="862" mass="91164">MAKRTLLEAIATDNPDLWIKLASGERLPAHRAIVSWSSSIAKQLPPGDTWDVSGLVVDGRAAAERPMVAAWLTAVYPPAEGLCDEPAEPPQLADLLNFADAVGTSRPALLACCERCPLKSPRVAAQLEPLLHLAYKLRLTDLQDQLHAFIHGAAVDSNGPLSNRLLLESALFTDRVMAAADAQQKKAAWIDSVVRVPCVIGGGEGALLVGVDVTGGAKQLVRFNAALGRPYMGAPAGTIVDVEVNIFDKIVYFAPRVVWQRRNACAAVDGLSTPDDWDWQAFKERLIASNDSCVAMPAAGPEVGEGWHSDESRADVVLWVVVNGSKRSGRSKSLAGGTRARCSGNRSGGGGSSSSNSSSNSGDLASLSGDAKKKKRKTAPSRLQGGLAERRMLLEEAADQTLDGGAEAGAEVKGGRIVVDEMQGHALLLKSASGWAHSRLSSTPGQLYLEVDDEGQAAAVQLLLRCIHSAHGPTVPLEGADTATLLQVLRLAARLQAPGCVKAAGDTLLLNAAASSTGRLPWEAVLAAFELPAPTDAPTDADACDECAAATAAAARPLREAAQEQLLRELGDLDLAWLDGKLRGRLLALPFEAVRMLLSDGRTRAACEATVFFTAASWLSARRGAGTKAQQAVLAACVRVQHLPLWYLSGVVAQCPWFTRHVSAAELHQSIALRLAAPRVEEIACSVVRAPAPRHAAWQLPVRRASRVRKLKMEWDIPLSTLKRLHKAASGEGPGGTVEAAAPMAWAFKGMSWALEVMAAADEDGCVAFGLYVTPSPPPLQPDPPPAAAVVTATVTLGARSTRRKLRGSCRMQLLLGCEGRGFEDVFEMGGQAAWDEVGWRAAGLVGEDGCVRVTATVRDVE</sequence>
<dbReference type="STRING" id="145388.A0A0D2N3R8"/>
<evidence type="ECO:0000313" key="3">
    <source>
        <dbReference type="EMBL" id="KIZ07007.1"/>
    </source>
</evidence>
<reference evidence="3 4" key="1">
    <citation type="journal article" date="2013" name="BMC Genomics">
        <title>Reconstruction of the lipid metabolism for the microalga Monoraphidium neglectum from its genome sequence reveals characteristics suitable for biofuel production.</title>
        <authorList>
            <person name="Bogen C."/>
            <person name="Al-Dilaimi A."/>
            <person name="Albersmeier A."/>
            <person name="Wichmann J."/>
            <person name="Grundmann M."/>
            <person name="Rupp O."/>
            <person name="Lauersen K.J."/>
            <person name="Blifernez-Klassen O."/>
            <person name="Kalinowski J."/>
            <person name="Goesmann A."/>
            <person name="Mussgnug J.H."/>
            <person name="Kruse O."/>
        </authorList>
    </citation>
    <scope>NUCLEOTIDE SEQUENCE [LARGE SCALE GENOMIC DNA]</scope>
    <source>
        <strain evidence="3 4">SAG 48.87</strain>
    </source>
</reference>
<evidence type="ECO:0000256" key="1">
    <source>
        <dbReference type="SAM" id="MobiDB-lite"/>
    </source>
</evidence>
<organism evidence="3 4">
    <name type="scientific">Monoraphidium neglectum</name>
    <dbReference type="NCBI Taxonomy" id="145388"/>
    <lineage>
        <taxon>Eukaryota</taxon>
        <taxon>Viridiplantae</taxon>
        <taxon>Chlorophyta</taxon>
        <taxon>core chlorophytes</taxon>
        <taxon>Chlorophyceae</taxon>
        <taxon>CS clade</taxon>
        <taxon>Sphaeropleales</taxon>
        <taxon>Selenastraceae</taxon>
        <taxon>Monoraphidium</taxon>
    </lineage>
</organism>
<dbReference type="Gene3D" id="1.25.40.420">
    <property type="match status" value="1"/>
</dbReference>
<accession>A0A0D2N3R8</accession>
<feature type="region of interest" description="Disordered" evidence="1">
    <location>
        <begin position="327"/>
        <end position="387"/>
    </location>
</feature>
<name>A0A0D2N3R8_9CHLO</name>
<evidence type="ECO:0000313" key="4">
    <source>
        <dbReference type="Proteomes" id="UP000054498"/>
    </source>
</evidence>
<dbReference type="EMBL" id="KK100306">
    <property type="protein sequence ID" value="KIZ07007.1"/>
    <property type="molecule type" value="Genomic_DNA"/>
</dbReference>
<keyword evidence="4" id="KW-1185">Reference proteome</keyword>
<feature type="domain" description="BACK" evidence="2">
    <location>
        <begin position="586"/>
        <end position="652"/>
    </location>
</feature>
<dbReference type="InterPro" id="IPR011705">
    <property type="entry name" value="BACK"/>
</dbReference>
<dbReference type="Pfam" id="PF07707">
    <property type="entry name" value="BACK"/>
    <property type="match status" value="1"/>
</dbReference>
<dbReference type="Proteomes" id="UP000054498">
    <property type="component" value="Unassembled WGS sequence"/>
</dbReference>
<protein>
    <recommendedName>
        <fullName evidence="2">BACK domain-containing protein</fullName>
    </recommendedName>
</protein>
<dbReference type="RefSeq" id="XP_013906026.1">
    <property type="nucleotide sequence ID" value="XM_014050572.1"/>
</dbReference>